<comment type="caution">
    <text evidence="1">The sequence shown here is derived from an EMBL/GenBank/DDBJ whole genome shotgun (WGS) entry which is preliminary data.</text>
</comment>
<accession>A0ABQ1XEF6</accession>
<gene>
    <name evidence="1" type="ORF">GCM10011577_13600</name>
</gene>
<dbReference type="EMBL" id="BMKU01000003">
    <property type="protein sequence ID" value="GGG92216.1"/>
    <property type="molecule type" value="Genomic_DNA"/>
</dbReference>
<protein>
    <submittedName>
        <fullName evidence="1">Uncharacterized protein</fullName>
    </submittedName>
</protein>
<keyword evidence="2" id="KW-1185">Reference proteome</keyword>
<reference evidence="2" key="1">
    <citation type="journal article" date="2019" name="Int. J. Syst. Evol. Microbiol.">
        <title>The Global Catalogue of Microorganisms (GCM) 10K type strain sequencing project: providing services to taxonomists for standard genome sequencing and annotation.</title>
        <authorList>
            <consortium name="The Broad Institute Genomics Platform"/>
            <consortium name="The Broad Institute Genome Sequencing Center for Infectious Disease"/>
            <person name="Wu L."/>
            <person name="Ma J."/>
        </authorList>
    </citation>
    <scope>NUCLEOTIDE SEQUENCE [LARGE SCALE GENOMIC DNA]</scope>
    <source>
        <strain evidence="2">CGMCC 1.1927</strain>
    </source>
</reference>
<evidence type="ECO:0000313" key="2">
    <source>
        <dbReference type="Proteomes" id="UP000596938"/>
    </source>
</evidence>
<proteinExistence type="predicted"/>
<organism evidence="1 2">
    <name type="scientific">Pseudarthrobacter polychromogenes</name>
    <dbReference type="NCBI Taxonomy" id="1676"/>
    <lineage>
        <taxon>Bacteria</taxon>
        <taxon>Bacillati</taxon>
        <taxon>Actinomycetota</taxon>
        <taxon>Actinomycetes</taxon>
        <taxon>Micrococcales</taxon>
        <taxon>Micrococcaceae</taxon>
        <taxon>Pseudarthrobacter</taxon>
    </lineage>
</organism>
<evidence type="ECO:0000313" key="1">
    <source>
        <dbReference type="EMBL" id="GGG92216.1"/>
    </source>
</evidence>
<sequence>MVLRAEAGLRQGQLALAFNVDLVHPVDHDLGDGGIVQQALEGAEAQDVVGNILDQPGAFLGRQRNLFGVDDPRQLLLGRAPQLVLGGRRVVEARAHPLEKRGGRAVLHGGEDVHGLCLGHCRS</sequence>
<name>A0ABQ1XEF6_9MICC</name>
<dbReference type="Proteomes" id="UP000596938">
    <property type="component" value="Unassembled WGS sequence"/>
</dbReference>